<accession>G9WS66</accession>
<comment type="caution">
    <text evidence="1">The sequence shown here is derived from an EMBL/GenBank/DDBJ whole genome shotgun (WGS) entry which is preliminary data.</text>
</comment>
<dbReference type="Proteomes" id="UP000003527">
    <property type="component" value="Unassembled WGS sequence"/>
</dbReference>
<sequence length="43" mass="4844">MDFDPDKEGKEGQILCYIHDPDEVIYAAAGLSEFVDEILQTLD</sequence>
<organism evidence="1 2">
    <name type="scientific">Oribacterium asaccharolyticum ACB7</name>
    <dbReference type="NCBI Taxonomy" id="796944"/>
    <lineage>
        <taxon>Bacteria</taxon>
        <taxon>Bacillati</taxon>
        <taxon>Bacillota</taxon>
        <taxon>Clostridia</taxon>
        <taxon>Lachnospirales</taxon>
        <taxon>Lachnospiraceae</taxon>
        <taxon>Oribacterium</taxon>
    </lineage>
</organism>
<dbReference type="EMBL" id="AFZD01000005">
    <property type="protein sequence ID" value="EHL13698.1"/>
    <property type="molecule type" value="Genomic_DNA"/>
</dbReference>
<keyword evidence="2" id="KW-1185">Reference proteome</keyword>
<dbReference type="HOGENOM" id="CLU_3236846_0_0_9"/>
<evidence type="ECO:0000313" key="2">
    <source>
        <dbReference type="Proteomes" id="UP000003527"/>
    </source>
</evidence>
<evidence type="ECO:0008006" key="3">
    <source>
        <dbReference type="Google" id="ProtNLM"/>
    </source>
</evidence>
<evidence type="ECO:0000313" key="1">
    <source>
        <dbReference type="EMBL" id="EHL13698.1"/>
    </source>
</evidence>
<gene>
    <name evidence="1" type="ORF">HMPREF9624_01932</name>
</gene>
<dbReference type="RefSeq" id="WP_009537605.1">
    <property type="nucleotide sequence ID" value="NZ_JH414506.1"/>
</dbReference>
<dbReference type="PATRIC" id="fig|796944.3.peg.451"/>
<protein>
    <recommendedName>
        <fullName evidence="3">Knr4/Smi1-like domain-containing protein</fullName>
    </recommendedName>
</protein>
<name>G9WS66_9FIRM</name>
<proteinExistence type="predicted"/>
<dbReference type="AlphaFoldDB" id="G9WS66"/>
<reference evidence="1 2" key="1">
    <citation type="submission" date="2011-08" db="EMBL/GenBank/DDBJ databases">
        <title>The Genome Sequence of Oribacterium sp. ACB7.</title>
        <authorList>
            <consortium name="The Broad Institute Genome Sequencing Platform"/>
            <person name="Earl A."/>
            <person name="Ward D."/>
            <person name="Feldgarden M."/>
            <person name="Gevers D."/>
            <person name="Sizova M."/>
            <person name="Hazen A."/>
            <person name="Epstein S."/>
            <person name="Young S.K."/>
            <person name="Zeng Q."/>
            <person name="Gargeya S."/>
            <person name="Fitzgerald M."/>
            <person name="Haas B."/>
            <person name="Abouelleil A."/>
            <person name="Alvarado L."/>
            <person name="Arachchi H.M."/>
            <person name="Berlin A."/>
            <person name="Brown A."/>
            <person name="Chapman S.B."/>
            <person name="Chen Z."/>
            <person name="Dunbar C."/>
            <person name="Freedman E."/>
            <person name="Gearin G."/>
            <person name="Gellesch M."/>
            <person name="Goldberg J."/>
            <person name="Griggs A."/>
            <person name="Gujja S."/>
            <person name="Heiman D."/>
            <person name="Howarth C."/>
            <person name="Larson L."/>
            <person name="Lui A."/>
            <person name="MacDonald P.J.P."/>
            <person name="Montmayeur A."/>
            <person name="Murphy C."/>
            <person name="Neiman D."/>
            <person name="Pearson M."/>
            <person name="Priest M."/>
            <person name="Roberts A."/>
            <person name="Saif S."/>
            <person name="Shea T."/>
            <person name="Shenoy N."/>
            <person name="Sisk P."/>
            <person name="Stolte C."/>
            <person name="Sykes S."/>
            <person name="Wortman J."/>
            <person name="Nusbaum C."/>
            <person name="Birren B."/>
        </authorList>
    </citation>
    <scope>NUCLEOTIDE SEQUENCE [LARGE SCALE GENOMIC DNA]</scope>
    <source>
        <strain evidence="1 2">ACB7</strain>
    </source>
</reference>